<dbReference type="EMBL" id="RJKM01000001">
    <property type="protein sequence ID" value="ROP35177.1"/>
    <property type="molecule type" value="Genomic_DNA"/>
</dbReference>
<dbReference type="EC" id="2.7.1.175" evidence="4"/>
<comment type="pathway">
    <text evidence="1">Glycan biosynthesis; glycogen biosynthesis.</text>
</comment>
<dbReference type="Proteomes" id="UP000268727">
    <property type="component" value="Unassembled WGS sequence"/>
</dbReference>
<dbReference type="GO" id="GO:0016301">
    <property type="term" value="F:kinase activity"/>
    <property type="evidence" value="ECO:0007669"/>
    <property type="project" value="UniProtKB-KW"/>
</dbReference>
<evidence type="ECO:0000256" key="8">
    <source>
        <dbReference type="ARBA" id="ARBA00022741"/>
    </source>
</evidence>
<dbReference type="OrthoDB" id="3787729at2"/>
<evidence type="ECO:0000313" key="16">
    <source>
        <dbReference type="EMBL" id="ROP35177.1"/>
    </source>
</evidence>
<evidence type="ECO:0000313" key="17">
    <source>
        <dbReference type="Proteomes" id="UP000268727"/>
    </source>
</evidence>
<evidence type="ECO:0000256" key="2">
    <source>
        <dbReference type="ARBA" id="ARBA00006219"/>
    </source>
</evidence>
<comment type="caution">
    <text evidence="16">The sequence shown here is derived from an EMBL/GenBank/DDBJ whole genome shotgun (WGS) entry which is preliminary data.</text>
</comment>
<dbReference type="InterPro" id="IPR011009">
    <property type="entry name" value="Kinase-like_dom_sf"/>
</dbReference>
<gene>
    <name evidence="16" type="ORF">EDD40_0398</name>
</gene>
<evidence type="ECO:0000256" key="10">
    <source>
        <dbReference type="ARBA" id="ARBA00022840"/>
    </source>
</evidence>
<name>A0A3N1GY70_9PSEU</name>
<evidence type="ECO:0000256" key="9">
    <source>
        <dbReference type="ARBA" id="ARBA00022777"/>
    </source>
</evidence>
<proteinExistence type="inferred from homology"/>
<keyword evidence="7" id="KW-0808">Transferase</keyword>
<organism evidence="16 17">
    <name type="scientific">Saccharothrix texasensis</name>
    <dbReference type="NCBI Taxonomy" id="103734"/>
    <lineage>
        <taxon>Bacteria</taxon>
        <taxon>Bacillati</taxon>
        <taxon>Actinomycetota</taxon>
        <taxon>Actinomycetes</taxon>
        <taxon>Pseudonocardiales</taxon>
        <taxon>Pseudonocardiaceae</taxon>
        <taxon>Saccharothrix</taxon>
    </lineage>
</organism>
<keyword evidence="8" id="KW-0547">Nucleotide-binding</keyword>
<comment type="similarity">
    <text evidence="2">Belongs to the aminoglycoside phosphotransferase family.</text>
</comment>
<reference evidence="16 17" key="1">
    <citation type="submission" date="2018-11" db="EMBL/GenBank/DDBJ databases">
        <title>Sequencing the genomes of 1000 actinobacteria strains.</title>
        <authorList>
            <person name="Klenk H.-P."/>
        </authorList>
    </citation>
    <scope>NUCLEOTIDE SEQUENCE [LARGE SCALE GENOMIC DNA]</scope>
    <source>
        <strain evidence="16 17">DSM 44231</strain>
    </source>
</reference>
<feature type="domain" description="Maltokinase N-terminal cap" evidence="15">
    <location>
        <begin position="15"/>
        <end position="92"/>
    </location>
</feature>
<protein>
    <recommendedName>
        <fullName evidence="5">Maltokinase</fullName>
        <ecNumber evidence="4">2.7.1.175</ecNumber>
    </recommendedName>
    <alternativeName>
        <fullName evidence="13">Maltose-1-phosphate synthase</fullName>
    </alternativeName>
</protein>
<evidence type="ECO:0000256" key="14">
    <source>
        <dbReference type="ARBA" id="ARBA00049067"/>
    </source>
</evidence>
<accession>A0A3N1GY70</accession>
<dbReference type="Pfam" id="PF18085">
    <property type="entry name" value="Mak_N_cap"/>
    <property type="match status" value="1"/>
</dbReference>
<comment type="subunit">
    <text evidence="3">Monomer.</text>
</comment>
<keyword evidence="10" id="KW-0067">ATP-binding</keyword>
<keyword evidence="17" id="KW-1185">Reference proteome</keyword>
<dbReference type="AlphaFoldDB" id="A0A3N1GY70"/>
<dbReference type="RefSeq" id="WP_123741365.1">
    <property type="nucleotide sequence ID" value="NZ_RJKM01000001.1"/>
</dbReference>
<evidence type="ECO:0000256" key="12">
    <source>
        <dbReference type="ARBA" id="ARBA00023277"/>
    </source>
</evidence>
<evidence type="ECO:0000256" key="5">
    <source>
        <dbReference type="ARBA" id="ARBA00013882"/>
    </source>
</evidence>
<keyword evidence="6" id="KW-0321">Glycogen metabolism</keyword>
<comment type="catalytic activity">
    <reaction evidence="14">
        <text>D-maltose + ATP = alpha-maltose 1-phosphate + ADP + H(+)</text>
        <dbReference type="Rhea" id="RHEA:31915"/>
        <dbReference type="ChEBI" id="CHEBI:15378"/>
        <dbReference type="ChEBI" id="CHEBI:17306"/>
        <dbReference type="ChEBI" id="CHEBI:30616"/>
        <dbReference type="ChEBI" id="CHEBI:63576"/>
        <dbReference type="ChEBI" id="CHEBI:456216"/>
        <dbReference type="EC" id="2.7.1.175"/>
    </reaction>
</comment>
<evidence type="ECO:0000256" key="13">
    <source>
        <dbReference type="ARBA" id="ARBA00031251"/>
    </source>
</evidence>
<dbReference type="SUPFAM" id="SSF56112">
    <property type="entry name" value="Protein kinase-like (PK-like)"/>
    <property type="match status" value="1"/>
</dbReference>
<dbReference type="GO" id="GO:0005524">
    <property type="term" value="F:ATP binding"/>
    <property type="evidence" value="ECO:0007669"/>
    <property type="project" value="UniProtKB-KW"/>
</dbReference>
<sequence length="422" mass="46135">MTTAVDTLAGALTDWLPRQRWYAAKDRTPQAVRLERVTPLLHGDPALLHALVSVDGEQYQLLLGKRPSLPDDLADAAILDTPHGVVYAATHDRELMSRLLERLHGTSDGPVFETEPGARVALDLPARVLPVEQSNTSLILGDRYILKLFRRVLPGPHPDIELHRALHAVGAHHVARMLGALTTEVDGVPAALGILQEFLPDAQDGWTLATTDRAAFAGEAAELGRSVATVHSALARAFQPRNIAVDDLSDTADRLHLRFAALADGIPELAPHERALREAFDRVRAARGPFTLQRVHGDLHLGQVLRANGRWTLIDFEGEPGQPLAERNALRHPLQDVATMLRSFDYAAHHGGAADTAWAQRMRDAFCDGYAEVLDDPRGQPALLHALELDKAVYEVAYERAHRPDWVSIPLGAITRILGAAS</sequence>
<evidence type="ECO:0000256" key="6">
    <source>
        <dbReference type="ARBA" id="ARBA00022600"/>
    </source>
</evidence>
<evidence type="ECO:0000256" key="1">
    <source>
        <dbReference type="ARBA" id="ARBA00004964"/>
    </source>
</evidence>
<evidence type="ECO:0000256" key="4">
    <source>
        <dbReference type="ARBA" id="ARBA00011962"/>
    </source>
</evidence>
<keyword evidence="12" id="KW-0119">Carbohydrate metabolism</keyword>
<evidence type="ECO:0000256" key="3">
    <source>
        <dbReference type="ARBA" id="ARBA00011245"/>
    </source>
</evidence>
<dbReference type="Gene3D" id="3.90.1200.10">
    <property type="match status" value="1"/>
</dbReference>
<dbReference type="GO" id="GO:0005978">
    <property type="term" value="P:glycogen biosynthetic process"/>
    <property type="evidence" value="ECO:0007669"/>
    <property type="project" value="UniProtKB-UniPathway"/>
</dbReference>
<keyword evidence="9 16" id="KW-0418">Kinase</keyword>
<keyword evidence="11" id="KW-0320">Glycogen biosynthesis</keyword>
<dbReference type="InterPro" id="IPR040999">
    <property type="entry name" value="Mak_N_cap"/>
</dbReference>
<evidence type="ECO:0000259" key="15">
    <source>
        <dbReference type="Pfam" id="PF18085"/>
    </source>
</evidence>
<evidence type="ECO:0000256" key="7">
    <source>
        <dbReference type="ARBA" id="ARBA00022679"/>
    </source>
</evidence>
<dbReference type="UniPathway" id="UPA00164"/>
<evidence type="ECO:0000256" key="11">
    <source>
        <dbReference type="ARBA" id="ARBA00023056"/>
    </source>
</evidence>